<dbReference type="InterPro" id="IPR003593">
    <property type="entry name" value="AAA+_ATPase"/>
</dbReference>
<dbReference type="InterPro" id="IPR001270">
    <property type="entry name" value="ClpA/B"/>
</dbReference>
<evidence type="ECO:0000256" key="2">
    <source>
        <dbReference type="ARBA" id="ARBA00022840"/>
    </source>
</evidence>
<organism evidence="5">
    <name type="scientific">Leptosphaeria maculans (strain JN3 / isolate v23.1.3 / race Av1-4-5-6-7-8)</name>
    <name type="common">Blackleg fungus</name>
    <name type="synonym">Phoma lingam</name>
    <dbReference type="NCBI Taxonomy" id="985895"/>
    <lineage>
        <taxon>Eukaryota</taxon>
        <taxon>Fungi</taxon>
        <taxon>Dikarya</taxon>
        <taxon>Ascomycota</taxon>
        <taxon>Pezizomycotina</taxon>
        <taxon>Dothideomycetes</taxon>
        <taxon>Pleosporomycetidae</taxon>
        <taxon>Pleosporales</taxon>
        <taxon>Pleosporineae</taxon>
        <taxon>Leptosphaeriaceae</taxon>
        <taxon>Plenodomus</taxon>
        <taxon>Plenodomus lingam/Leptosphaeria maculans species complex</taxon>
    </lineage>
</organism>
<dbReference type="Pfam" id="PF07724">
    <property type="entry name" value="AAA_2"/>
    <property type="match status" value="1"/>
</dbReference>
<dbReference type="Proteomes" id="UP000002668">
    <property type="component" value="Genome"/>
</dbReference>
<reference evidence="5" key="1">
    <citation type="journal article" date="2011" name="Nat. Commun.">
        <title>Effector diversification within compartments of the Leptosphaeria maculans genome affected by Repeat-Induced Point mutations.</title>
        <authorList>
            <person name="Rouxel T."/>
            <person name="Grandaubert J."/>
            <person name="Hane J.K."/>
            <person name="Hoede C."/>
            <person name="van de Wouw A.P."/>
            <person name="Couloux A."/>
            <person name="Dominguez V."/>
            <person name="Anthouard V."/>
            <person name="Bally P."/>
            <person name="Bourras S."/>
            <person name="Cozijnsen A.J."/>
            <person name="Ciuffetti L.M."/>
            <person name="Degrave A."/>
            <person name="Dilmaghani A."/>
            <person name="Duret L."/>
            <person name="Fudal I."/>
            <person name="Goodwin S.B."/>
            <person name="Gout L."/>
            <person name="Glaser N."/>
            <person name="Linglin J."/>
            <person name="Kema G.H.J."/>
            <person name="Lapalu N."/>
            <person name="Lawrence C.B."/>
            <person name="May K."/>
            <person name="Meyer M."/>
            <person name="Ollivier B."/>
            <person name="Poulain J."/>
            <person name="Schoch C.L."/>
            <person name="Simon A."/>
            <person name="Spatafora J.W."/>
            <person name="Stachowiak A."/>
            <person name="Turgeon B.G."/>
            <person name="Tyler B.M."/>
            <person name="Vincent D."/>
            <person name="Weissenbach J."/>
            <person name="Amselem J."/>
            <person name="Quesneville H."/>
            <person name="Oliver R.P."/>
            <person name="Wincker P."/>
            <person name="Balesdent M.-H."/>
            <person name="Howlett B.J."/>
        </authorList>
    </citation>
    <scope>NUCLEOTIDE SEQUENCE [LARGE SCALE GENOMIC DNA]</scope>
    <source>
        <strain evidence="5">JN3 / isolate v23.1.3 / race Av1-4-5-6-7-8</strain>
    </source>
</reference>
<dbReference type="GeneID" id="13281084"/>
<keyword evidence="5" id="KW-1185">Reference proteome</keyword>
<proteinExistence type="predicted"/>
<dbReference type="GO" id="GO:0034605">
    <property type="term" value="P:cellular response to heat"/>
    <property type="evidence" value="ECO:0007669"/>
    <property type="project" value="TreeGrafter"/>
</dbReference>
<dbReference type="HOGENOM" id="CLU_021319_0_0_1"/>
<dbReference type="InterPro" id="IPR027417">
    <property type="entry name" value="P-loop_NTPase"/>
</dbReference>
<gene>
    <name evidence="4" type="ORF">LEMA_P029680.1</name>
</gene>
<dbReference type="AlphaFoldDB" id="E4ZW40"/>
<dbReference type="InterPro" id="IPR003959">
    <property type="entry name" value="ATPase_AAA_core"/>
</dbReference>
<dbReference type="GO" id="GO:0005737">
    <property type="term" value="C:cytoplasm"/>
    <property type="evidence" value="ECO:0007669"/>
    <property type="project" value="TreeGrafter"/>
</dbReference>
<evidence type="ECO:0000256" key="1">
    <source>
        <dbReference type="ARBA" id="ARBA00022741"/>
    </source>
</evidence>
<sequence>MANFHPRMVSFVFALTDNHLLPETAEINEDCSPDHEIEQMMRANACTFHTMALSHAISRGCSIDSVKKYLQHFRQNPEEFAEIMQLGAPVLYYAIGRNSPELLKLLIEAGIGPNERQDGDSMLPPLAFAVIHGHLQSLDTTEMVRILLASGFDPMIIPKHLWGKYVEKPEEVWPKTKKSIKPLWCDEKIHQLLAQGLNVSQRYYLYQASIRKPLTAGETQLAQIHKASGLLKLPYYMIGQLPIIQNLQQTILGHLDFPQSLVMVFAGPPGHGKTELAQQLGNLLNVESVVVPCSQMETDFQILGPHQGYNGYKDGSLLNNHLAMNHGRFSVVFLDEFDKTSTKVCDALLTLMSEGVHRDRRNENPIDCSRTIWILASNKGDKAIQRFDQGNLKNMDEPEKLTKPLVSRIDHIFPFFPFSHSESAVVAHKFLLQNAAHLRRDIDLSDDARRHMGHCVITCTEDWKICSHMAEMGYDEDSGARGLKREARKILDEARNVYNSIPGVVSDTLNDGPYERLEVTLVPLGDNLYDYSVSRKLLE</sequence>
<evidence type="ECO:0000313" key="5">
    <source>
        <dbReference type="Proteomes" id="UP000002668"/>
    </source>
</evidence>
<dbReference type="OrthoDB" id="47330at2759"/>
<dbReference type="PANTHER" id="PTHR11638">
    <property type="entry name" value="ATP-DEPENDENT CLP PROTEASE"/>
    <property type="match status" value="1"/>
</dbReference>
<keyword evidence="1" id="KW-0547">Nucleotide-binding</keyword>
<dbReference type="SUPFAM" id="SSF48403">
    <property type="entry name" value="Ankyrin repeat"/>
    <property type="match status" value="1"/>
</dbReference>
<feature type="domain" description="AAA+ ATPase" evidence="3">
    <location>
        <begin position="259"/>
        <end position="419"/>
    </location>
</feature>
<dbReference type="Gene3D" id="1.25.40.20">
    <property type="entry name" value="Ankyrin repeat-containing domain"/>
    <property type="match status" value="1"/>
</dbReference>
<dbReference type="SMART" id="SM00382">
    <property type="entry name" value="AAA"/>
    <property type="match status" value="1"/>
</dbReference>
<dbReference type="GO" id="GO:0005524">
    <property type="term" value="F:ATP binding"/>
    <property type="evidence" value="ECO:0007669"/>
    <property type="project" value="UniProtKB-KW"/>
</dbReference>
<dbReference type="EMBL" id="FP929127">
    <property type="protein sequence ID" value="CBX95816.1"/>
    <property type="molecule type" value="Genomic_DNA"/>
</dbReference>
<dbReference type="VEuPathDB" id="FungiDB:LEMA_P029680.1"/>
<protein>
    <recommendedName>
        <fullName evidence="3">AAA+ ATPase domain-containing protein</fullName>
    </recommendedName>
</protein>
<name>E4ZW40_LEPMJ</name>
<dbReference type="eggNOG" id="KOG1051">
    <property type="taxonomic scope" value="Eukaryota"/>
</dbReference>
<dbReference type="STRING" id="985895.E4ZW40"/>
<dbReference type="SUPFAM" id="SSF52540">
    <property type="entry name" value="P-loop containing nucleoside triphosphate hydrolases"/>
    <property type="match status" value="1"/>
</dbReference>
<evidence type="ECO:0000313" key="4">
    <source>
        <dbReference type="EMBL" id="CBX95816.1"/>
    </source>
</evidence>
<dbReference type="InParanoid" id="E4ZW40"/>
<dbReference type="InterPro" id="IPR050130">
    <property type="entry name" value="ClpA_ClpB"/>
</dbReference>
<dbReference type="PRINTS" id="PR00300">
    <property type="entry name" value="CLPPROTEASEA"/>
</dbReference>
<dbReference type="OMA" id="PYFLIGQ"/>
<dbReference type="InterPro" id="IPR036770">
    <property type="entry name" value="Ankyrin_rpt-contain_sf"/>
</dbReference>
<dbReference type="GO" id="GO:0016887">
    <property type="term" value="F:ATP hydrolysis activity"/>
    <property type="evidence" value="ECO:0007669"/>
    <property type="project" value="InterPro"/>
</dbReference>
<keyword evidence="2" id="KW-0067">ATP-binding</keyword>
<dbReference type="PANTHER" id="PTHR11638:SF89">
    <property type="entry name" value="AAA+ ATPASE DOMAIN-CONTAINING PROTEIN"/>
    <property type="match status" value="1"/>
</dbReference>
<accession>E4ZW40</accession>
<evidence type="ECO:0000259" key="3">
    <source>
        <dbReference type="SMART" id="SM00382"/>
    </source>
</evidence>
<dbReference type="Gene3D" id="3.40.50.300">
    <property type="entry name" value="P-loop containing nucleotide triphosphate hydrolases"/>
    <property type="match status" value="1"/>
</dbReference>